<evidence type="ECO:0008006" key="8">
    <source>
        <dbReference type="Google" id="ProtNLM"/>
    </source>
</evidence>
<dbReference type="GO" id="GO:0022857">
    <property type="term" value="F:transmembrane transporter activity"/>
    <property type="evidence" value="ECO:0007669"/>
    <property type="project" value="InterPro"/>
</dbReference>
<keyword evidence="4 5" id="KW-0472">Membrane</keyword>
<dbReference type="Gene3D" id="1.20.1250.20">
    <property type="entry name" value="MFS general substrate transporter like domains"/>
    <property type="match status" value="1"/>
</dbReference>
<gene>
    <name evidence="6" type="ORF">TCAL_00269</name>
</gene>
<dbReference type="PANTHER" id="PTHR23507">
    <property type="entry name" value="ZGC:174356"/>
    <property type="match status" value="1"/>
</dbReference>
<accession>A0A553P4X3</accession>
<evidence type="ECO:0000256" key="5">
    <source>
        <dbReference type="SAM" id="Phobius"/>
    </source>
</evidence>
<dbReference type="OrthoDB" id="3026777at2759"/>
<dbReference type="GO" id="GO:0016020">
    <property type="term" value="C:membrane"/>
    <property type="evidence" value="ECO:0007669"/>
    <property type="project" value="UniProtKB-SubCell"/>
</dbReference>
<keyword evidence="7" id="KW-1185">Reference proteome</keyword>
<organism evidence="6 7">
    <name type="scientific">Tigriopus californicus</name>
    <name type="common">Marine copepod</name>
    <dbReference type="NCBI Taxonomy" id="6832"/>
    <lineage>
        <taxon>Eukaryota</taxon>
        <taxon>Metazoa</taxon>
        <taxon>Ecdysozoa</taxon>
        <taxon>Arthropoda</taxon>
        <taxon>Crustacea</taxon>
        <taxon>Multicrustacea</taxon>
        <taxon>Hexanauplia</taxon>
        <taxon>Copepoda</taxon>
        <taxon>Harpacticoida</taxon>
        <taxon>Harpacticidae</taxon>
        <taxon>Tigriopus</taxon>
    </lineage>
</organism>
<dbReference type="PANTHER" id="PTHR23507:SF1">
    <property type="entry name" value="FI18259P1-RELATED"/>
    <property type="match status" value="1"/>
</dbReference>
<feature type="transmembrane region" description="Helical" evidence="5">
    <location>
        <begin position="291"/>
        <end position="309"/>
    </location>
</feature>
<evidence type="ECO:0000313" key="7">
    <source>
        <dbReference type="Proteomes" id="UP000318571"/>
    </source>
</evidence>
<evidence type="ECO:0000256" key="1">
    <source>
        <dbReference type="ARBA" id="ARBA00004141"/>
    </source>
</evidence>
<evidence type="ECO:0000256" key="2">
    <source>
        <dbReference type="ARBA" id="ARBA00022692"/>
    </source>
</evidence>
<name>A0A553P4X3_TIGCA</name>
<feature type="transmembrane region" description="Helical" evidence="5">
    <location>
        <begin position="118"/>
        <end position="141"/>
    </location>
</feature>
<protein>
    <recommendedName>
        <fullName evidence="8">Major facilitator superfamily (MFS) profile domain-containing protein</fullName>
    </recommendedName>
</protein>
<feature type="transmembrane region" description="Helical" evidence="5">
    <location>
        <begin position="386"/>
        <end position="407"/>
    </location>
</feature>
<sequence>MSESKLKSTSDSNPSWGERITSASSLITVEPAALLLTICTGVYVLVSSELYISKVCKVNLALGEDVCDNIQDHNEEQVLVQKYVSKLKIYNRVLQSIPSLLFTVLAGPWSDVYGRKTFLISSMFGFVFNNAVFLVNAYFFYELKAEWLLLECLQDWTGGGTLFFLTVYAYIADITDPSTRTKRMAFVSGLWPVGGNIGKALGGLIKHHLGFIYNFAFGMLLAVVAMLYIILFVKETIKPNTLQGNKASNNPKQARERSQSLGAKISLLLSIDNVKKGSSALTRLRKHNARVYIILLLLVFQFMSFTHSANGTNGYLFLRRSLGWTLEDYTRYSIAKGAIGIFSQFVLVPFLSVRIRIRDASISFYDMFASAINCLIVAYATEGWMIYAGAMINCLDFTSYSILRSMVTKVAEPHETGALFGVFGSLQSLMPMIATPIFGMLYRGTVADFPQFYLFLVAGFFLLNSIALLFLRHGLTKLNQNIAEEVPTVDEEIVEMVPVKDQCSTKTAQEETVTLSKILSQSVETLT</sequence>
<feature type="transmembrane region" description="Helical" evidence="5">
    <location>
        <begin position="20"/>
        <end position="46"/>
    </location>
</feature>
<feature type="transmembrane region" description="Helical" evidence="5">
    <location>
        <begin position="452"/>
        <end position="471"/>
    </location>
</feature>
<feature type="transmembrane region" description="Helical" evidence="5">
    <location>
        <begin position="419"/>
        <end position="440"/>
    </location>
</feature>
<dbReference type="Proteomes" id="UP000318571">
    <property type="component" value="Chromosome 7"/>
</dbReference>
<reference evidence="6 7" key="1">
    <citation type="journal article" date="2018" name="Nat. Ecol. Evol.">
        <title>Genomic signatures of mitonuclear coevolution across populations of Tigriopus californicus.</title>
        <authorList>
            <person name="Barreto F.S."/>
            <person name="Watson E.T."/>
            <person name="Lima T.G."/>
            <person name="Willett C.S."/>
            <person name="Edmands S."/>
            <person name="Li W."/>
            <person name="Burton R.S."/>
        </authorList>
    </citation>
    <scope>NUCLEOTIDE SEQUENCE [LARGE SCALE GENOMIC DNA]</scope>
    <source>
        <strain evidence="6 7">San Diego</strain>
    </source>
</reference>
<dbReference type="AlphaFoldDB" id="A0A553P4X3"/>
<evidence type="ECO:0000256" key="4">
    <source>
        <dbReference type="ARBA" id="ARBA00023136"/>
    </source>
</evidence>
<dbReference type="InterPro" id="IPR011701">
    <property type="entry name" value="MFS"/>
</dbReference>
<evidence type="ECO:0000256" key="3">
    <source>
        <dbReference type="ARBA" id="ARBA00022989"/>
    </source>
</evidence>
<feature type="transmembrane region" description="Helical" evidence="5">
    <location>
        <begin position="329"/>
        <end position="350"/>
    </location>
</feature>
<comment type="subcellular location">
    <subcellularLocation>
        <location evidence="1">Membrane</location>
        <topology evidence="1">Multi-pass membrane protein</topology>
    </subcellularLocation>
</comment>
<proteinExistence type="predicted"/>
<dbReference type="Pfam" id="PF07690">
    <property type="entry name" value="MFS_1"/>
    <property type="match status" value="1"/>
</dbReference>
<feature type="transmembrane region" description="Helical" evidence="5">
    <location>
        <begin position="184"/>
        <end position="205"/>
    </location>
</feature>
<dbReference type="SUPFAM" id="SSF103473">
    <property type="entry name" value="MFS general substrate transporter"/>
    <property type="match status" value="1"/>
</dbReference>
<feature type="transmembrane region" description="Helical" evidence="5">
    <location>
        <begin position="362"/>
        <end position="380"/>
    </location>
</feature>
<comment type="caution">
    <text evidence="6">The sequence shown here is derived from an EMBL/GenBank/DDBJ whole genome shotgun (WGS) entry which is preliminary data.</text>
</comment>
<evidence type="ECO:0000313" key="6">
    <source>
        <dbReference type="EMBL" id="TRY72725.1"/>
    </source>
</evidence>
<dbReference type="PROSITE" id="PS00216">
    <property type="entry name" value="SUGAR_TRANSPORT_1"/>
    <property type="match status" value="1"/>
</dbReference>
<dbReference type="OMA" id="RRKICMT"/>
<dbReference type="InterPro" id="IPR036259">
    <property type="entry name" value="MFS_trans_sf"/>
</dbReference>
<feature type="transmembrane region" description="Helical" evidence="5">
    <location>
        <begin position="153"/>
        <end position="172"/>
    </location>
</feature>
<keyword evidence="3 5" id="KW-1133">Transmembrane helix</keyword>
<keyword evidence="2 5" id="KW-0812">Transmembrane</keyword>
<feature type="transmembrane region" description="Helical" evidence="5">
    <location>
        <begin position="211"/>
        <end position="233"/>
    </location>
</feature>
<dbReference type="InterPro" id="IPR005829">
    <property type="entry name" value="Sugar_transporter_CS"/>
</dbReference>
<dbReference type="EMBL" id="VCGU01000008">
    <property type="protein sequence ID" value="TRY72725.1"/>
    <property type="molecule type" value="Genomic_DNA"/>
</dbReference>